<evidence type="ECO:0000313" key="3">
    <source>
        <dbReference type="EMBL" id="HIR06524.1"/>
    </source>
</evidence>
<dbReference type="EMBL" id="DVGC01000064">
    <property type="protein sequence ID" value="HIR06524.1"/>
    <property type="molecule type" value="Genomic_DNA"/>
</dbReference>
<reference evidence="3" key="2">
    <citation type="journal article" date="2021" name="PeerJ">
        <title>Extensive microbial diversity within the chicken gut microbiome revealed by metagenomics and culture.</title>
        <authorList>
            <person name="Gilroy R."/>
            <person name="Ravi A."/>
            <person name="Getino M."/>
            <person name="Pursley I."/>
            <person name="Horton D.L."/>
            <person name="Alikhan N.F."/>
            <person name="Baker D."/>
            <person name="Gharbi K."/>
            <person name="Hall N."/>
            <person name="Watson M."/>
            <person name="Adriaenssens E.M."/>
            <person name="Foster-Nyarko E."/>
            <person name="Jarju S."/>
            <person name="Secka A."/>
            <person name="Antonio M."/>
            <person name="Oren A."/>
            <person name="Chaudhuri R.R."/>
            <person name="La Ragione R."/>
            <person name="Hildebrand F."/>
            <person name="Pallen M.J."/>
        </authorList>
    </citation>
    <scope>NUCLEOTIDE SEQUENCE</scope>
    <source>
        <strain evidence="3">CHK180-2868</strain>
    </source>
</reference>
<organism evidence="3 4">
    <name type="scientific">Candidatus Copromonas faecavium</name>
    <name type="common">nom. illeg.</name>
    <dbReference type="NCBI Taxonomy" id="2840740"/>
    <lineage>
        <taxon>Bacteria</taxon>
        <taxon>Bacillati</taxon>
        <taxon>Bacillota</taxon>
        <taxon>Clostridia</taxon>
        <taxon>Lachnospirales</taxon>
        <taxon>Lachnospiraceae</taxon>
        <taxon>Candidatus Copromonas (nom. illeg.)</taxon>
    </lineage>
</organism>
<reference evidence="3" key="1">
    <citation type="submission" date="2020-10" db="EMBL/GenBank/DDBJ databases">
        <authorList>
            <person name="Gilroy R."/>
        </authorList>
    </citation>
    <scope>NUCLEOTIDE SEQUENCE</scope>
    <source>
        <strain evidence="3">CHK180-2868</strain>
    </source>
</reference>
<evidence type="ECO:0000259" key="2">
    <source>
        <dbReference type="Pfam" id="PF03703"/>
    </source>
</evidence>
<evidence type="ECO:0000313" key="4">
    <source>
        <dbReference type="Proteomes" id="UP000824250"/>
    </source>
</evidence>
<name>A0A9D1D7C9_9FIRM</name>
<evidence type="ECO:0000256" key="1">
    <source>
        <dbReference type="SAM" id="MobiDB-lite"/>
    </source>
</evidence>
<feature type="domain" description="YdbS-like PH" evidence="2">
    <location>
        <begin position="20"/>
        <end position="94"/>
    </location>
</feature>
<feature type="compositionally biased region" description="Acidic residues" evidence="1">
    <location>
        <begin position="124"/>
        <end position="137"/>
    </location>
</feature>
<sequence>MDKNRMKWYDRKRLWCGLPWTFTKYGMSEDRIFVEKGLFNVKGMEVRLYRIMNISISRSLLQRVFGLGTIHLDSTDRDLNCFDIVNIKNSEEVMEMISQEVEEERVRNRVASREFMNGSHLEGDSDGEEGMDDSSEH</sequence>
<dbReference type="Pfam" id="PF03703">
    <property type="entry name" value="bPH_2"/>
    <property type="match status" value="1"/>
</dbReference>
<feature type="region of interest" description="Disordered" evidence="1">
    <location>
        <begin position="113"/>
        <end position="137"/>
    </location>
</feature>
<gene>
    <name evidence="3" type="ORF">IAB28_11270</name>
</gene>
<dbReference type="AlphaFoldDB" id="A0A9D1D7C9"/>
<proteinExistence type="predicted"/>
<dbReference type="InterPro" id="IPR005182">
    <property type="entry name" value="YdbS-like_PH"/>
</dbReference>
<accession>A0A9D1D7C9</accession>
<dbReference type="Proteomes" id="UP000824250">
    <property type="component" value="Unassembled WGS sequence"/>
</dbReference>
<protein>
    <submittedName>
        <fullName evidence="3">PH domain-containing protein</fullName>
    </submittedName>
</protein>
<comment type="caution">
    <text evidence="3">The sequence shown here is derived from an EMBL/GenBank/DDBJ whole genome shotgun (WGS) entry which is preliminary data.</text>
</comment>